<dbReference type="InterPro" id="IPR001107">
    <property type="entry name" value="Band_7"/>
</dbReference>
<reference evidence="3 4" key="1">
    <citation type="journal article" date="2019" name="Int. J. Syst. Evol. Microbiol.">
        <title>The Global Catalogue of Microorganisms (GCM) 10K type strain sequencing project: providing services to taxonomists for standard genome sequencing and annotation.</title>
        <authorList>
            <consortium name="The Broad Institute Genomics Platform"/>
            <consortium name="The Broad Institute Genome Sequencing Center for Infectious Disease"/>
            <person name="Wu L."/>
            <person name="Ma J."/>
        </authorList>
    </citation>
    <scope>NUCLEOTIDE SEQUENCE [LARGE SCALE GENOMIC DNA]</scope>
    <source>
        <strain evidence="3 4">JCM 15481</strain>
    </source>
</reference>
<feature type="region of interest" description="Disordered" evidence="1">
    <location>
        <begin position="20"/>
        <end position="44"/>
    </location>
</feature>
<dbReference type="Pfam" id="PF01145">
    <property type="entry name" value="Band_7"/>
    <property type="match status" value="1"/>
</dbReference>
<proteinExistence type="predicted"/>
<evidence type="ECO:0000313" key="3">
    <source>
        <dbReference type="EMBL" id="GAA2115918.1"/>
    </source>
</evidence>
<comment type="caution">
    <text evidence="3">The sequence shown here is derived from an EMBL/GenBank/DDBJ whole genome shotgun (WGS) entry which is preliminary data.</text>
</comment>
<protein>
    <recommendedName>
        <fullName evidence="2">Band 7 domain-containing protein</fullName>
    </recommendedName>
</protein>
<evidence type="ECO:0000259" key="2">
    <source>
        <dbReference type="Pfam" id="PF01145"/>
    </source>
</evidence>
<evidence type="ECO:0000313" key="4">
    <source>
        <dbReference type="Proteomes" id="UP001500443"/>
    </source>
</evidence>
<name>A0ABN2XPT3_9ACTN</name>
<feature type="domain" description="Band 7" evidence="2">
    <location>
        <begin position="321"/>
        <end position="511"/>
    </location>
</feature>
<sequence length="637" mass="69816">MVVLFLGLFALERLQRRADSVPKSRSDAPAPSRPPRTGGPGISFGVHVVPAGKVGIVTRRFGRGDPERRFKNVTPHRDGRGVQARVLVPGRAYWLPPLLYRVRLVPRTYVPADKVGLVTAREGARRPAGRTLGRRVECDCFQDGETFLREGGEQGRQIAVLPGDSAYYINTELFEVELAPRTYVEPGTVALVIAKDGKVRPPDRPFGRHVECDNFQDGEAFLRGGGEQGRQLAILTGGSYYNINPDLFEVISTATVGKAREDGLTVDHLKEIAIRIGETGVVVTLDGAEARKDERPIGPVIPGHSSFRLPWEFLARGGQRGVQEETLGEGSVYALNPWFVRVVLIPTRTLVIEWTKKERSSSNYDAALKPIMVNVQGHRLQVDISQTLEIPEPAAPALVSRFGGAHTSRLGGLVDDPLPVQRFVERVLGGLVETYFNAIASASTVEEFLSMYASTRTDVSSQVRNALAAWGIEARGTTLGEFESSDPELDKARRRLADKQMETRELEAEEENSVIRERIRDRERRGERADLELETVVLERKIEVLGRDTIAMEIFLRQLKEMGVPEFVSGNADEVLRHLPLQRALALVESAQRHAGKGKLAKGAEPAKGIGAGIESLGVADEWDVGDAEGDGGSGVS</sequence>
<accession>A0ABN2XPT3</accession>
<evidence type="ECO:0000256" key="1">
    <source>
        <dbReference type="SAM" id="MobiDB-lite"/>
    </source>
</evidence>
<dbReference type="Proteomes" id="UP001500443">
    <property type="component" value="Unassembled WGS sequence"/>
</dbReference>
<gene>
    <name evidence="3" type="ORF">GCM10009802_16110</name>
</gene>
<dbReference type="EMBL" id="BAAAPF010000029">
    <property type="protein sequence ID" value="GAA2115918.1"/>
    <property type="molecule type" value="Genomic_DNA"/>
</dbReference>
<organism evidence="3 4">
    <name type="scientific">Streptomyces synnematoformans</name>
    <dbReference type="NCBI Taxonomy" id="415721"/>
    <lineage>
        <taxon>Bacteria</taxon>
        <taxon>Bacillati</taxon>
        <taxon>Actinomycetota</taxon>
        <taxon>Actinomycetes</taxon>
        <taxon>Kitasatosporales</taxon>
        <taxon>Streptomycetaceae</taxon>
        <taxon>Streptomyces</taxon>
    </lineage>
</organism>
<keyword evidence="4" id="KW-1185">Reference proteome</keyword>